<organism evidence="1 2">
    <name type="scientific">Mycobacterium orygis</name>
    <dbReference type="NCBI Taxonomy" id="1305738"/>
    <lineage>
        <taxon>Bacteria</taxon>
        <taxon>Bacillati</taxon>
        <taxon>Actinomycetota</taxon>
        <taxon>Actinomycetes</taxon>
        <taxon>Mycobacteriales</taxon>
        <taxon>Mycobacteriaceae</taxon>
        <taxon>Mycobacterium</taxon>
        <taxon>Mycobacterium tuberculosis complex</taxon>
    </lineage>
</organism>
<proteinExistence type="predicted"/>
<keyword evidence="2" id="KW-1185">Reference proteome</keyword>
<evidence type="ECO:0000313" key="1">
    <source>
        <dbReference type="EMBL" id="TPD50096.1"/>
    </source>
</evidence>
<evidence type="ECO:0000313" key="2">
    <source>
        <dbReference type="Proteomes" id="UP000315366"/>
    </source>
</evidence>
<protein>
    <submittedName>
        <fullName evidence="1">PE family protein</fullName>
    </submittedName>
</protein>
<name>A0ACD3TN64_9MYCO</name>
<sequence length="162" mass="16039">MLARRCSGRHGLAILTFWRCRMSFLIASPEALAATATYLTGIGSAISAANAVAAAPTTEILAAGTDEVSTAISALFGAHAQAYQALGAHVAAFHDQFVHTLTAGAGSYMAAEAAAASPLQALQLELLNAINAPTLALLGRPLIGDGTDAAPGSGGPAGPAAS</sequence>
<gene>
    <name evidence="1" type="ORF">FHI80_16350</name>
</gene>
<comment type="caution">
    <text evidence="1">The sequence shown here is derived from an EMBL/GenBank/DDBJ whole genome shotgun (WGS) entry which is preliminary data.</text>
</comment>
<dbReference type="EMBL" id="VDER01000030">
    <property type="protein sequence ID" value="TPD50096.1"/>
    <property type="molecule type" value="Genomic_DNA"/>
</dbReference>
<reference evidence="1" key="1">
    <citation type="submission" date="2019-05" db="EMBL/GenBank/DDBJ databases">
        <title>Whole genome sequence of Mycobacterium orygis isolated from a cattle in Chennai, India.</title>
        <authorList>
            <person name="Refaya A.K."/>
            <person name="Kumar N."/>
            <person name="Veerasamy M."/>
            <person name="Raj D."/>
            <person name="Balaji S."/>
            <person name="Peacock S.J."/>
            <person name="Palaniyandi K."/>
        </authorList>
    </citation>
    <scope>NUCLEOTIDE SEQUENCE</scope>
    <source>
        <strain evidence="1">NIRTAH144</strain>
    </source>
</reference>
<dbReference type="Proteomes" id="UP000315366">
    <property type="component" value="Unassembled WGS sequence"/>
</dbReference>
<accession>A0ACD3TN64</accession>